<evidence type="ECO:0000256" key="2">
    <source>
        <dbReference type="ARBA" id="ARBA00013457"/>
    </source>
</evidence>
<keyword evidence="7" id="KW-1185">Reference proteome</keyword>
<evidence type="ECO:0000313" key="7">
    <source>
        <dbReference type="Proteomes" id="UP001299235"/>
    </source>
</evidence>
<evidence type="ECO:0000313" key="6">
    <source>
        <dbReference type="EMBL" id="MCC2149180.1"/>
    </source>
</evidence>
<dbReference type="Pfam" id="PF03060">
    <property type="entry name" value="NMO"/>
    <property type="match status" value="1"/>
</dbReference>
<evidence type="ECO:0000256" key="5">
    <source>
        <dbReference type="ARBA" id="ARBA00023002"/>
    </source>
</evidence>
<gene>
    <name evidence="6" type="primary">fabK</name>
    <name evidence="6" type="ORF">LKD42_07910</name>
</gene>
<comment type="caution">
    <text evidence="6">The sequence shown here is derived from an EMBL/GenBank/DDBJ whole genome shotgun (WGS) entry which is preliminary data.</text>
</comment>
<protein>
    <recommendedName>
        <fullName evidence="2">Probable nitronate monooxygenase</fullName>
    </recommendedName>
</protein>
<keyword evidence="5" id="KW-0560">Oxidoreductase</keyword>
<sequence>MKSEVTELLGIKYPIIQGGMAWVAEHNLAAAVSNAGGFGIIGAANAPAEWVRDEIRKAKELTDKPFGVNVMLLSQHADEVAQAVAEEGVKAVTTGAGSPEKYMKMWKEAGILVIPVVASVALARRMERVGADALVAEGMESGGHIGAQTTMTLVPQIVDAVNIPVIAAGGIADGRGFAAARMLGADAVQMGTRFIVSKESIVHEAYKERVLKARDIDSEVTGMSTGHPVRCLRNQMTREYLKLEKEGASFEELELMTLGTLRKAVVEGDVTRGTVMAGQSAGLVKQEQTCSEMIEEIMDQAKKLLKEA</sequence>
<dbReference type="SUPFAM" id="SSF51412">
    <property type="entry name" value="Inosine monophosphate dehydrogenase (IMPDH)"/>
    <property type="match status" value="1"/>
</dbReference>
<dbReference type="InterPro" id="IPR004136">
    <property type="entry name" value="NMO"/>
</dbReference>
<dbReference type="EMBL" id="JAJEQE010000022">
    <property type="protein sequence ID" value="MCC2149180.1"/>
    <property type="molecule type" value="Genomic_DNA"/>
</dbReference>
<dbReference type="PANTHER" id="PTHR32332:SF20">
    <property type="entry name" value="2-NITROPROPANE DIOXYGENASE-LIKE PROTEIN"/>
    <property type="match status" value="1"/>
</dbReference>
<proteinExistence type="predicted"/>
<dbReference type="Proteomes" id="UP001299235">
    <property type="component" value="Unassembled WGS sequence"/>
</dbReference>
<dbReference type="InterPro" id="IPR013785">
    <property type="entry name" value="Aldolase_TIM"/>
</dbReference>
<evidence type="ECO:0000256" key="4">
    <source>
        <dbReference type="ARBA" id="ARBA00022643"/>
    </source>
</evidence>
<dbReference type="Gene3D" id="3.20.20.70">
    <property type="entry name" value="Aldolase class I"/>
    <property type="match status" value="1"/>
</dbReference>
<dbReference type="NCBIfam" id="TIGR03151">
    <property type="entry name" value="enACPred_II"/>
    <property type="match status" value="1"/>
</dbReference>
<reference evidence="6 7" key="1">
    <citation type="submission" date="2021-10" db="EMBL/GenBank/DDBJ databases">
        <title>Anaerobic single-cell dispensing facilitates the cultivation of human gut bacteria.</title>
        <authorList>
            <person name="Afrizal A."/>
        </authorList>
    </citation>
    <scope>NUCLEOTIDE SEQUENCE [LARGE SCALE GENOMIC DNA]</scope>
    <source>
        <strain evidence="6 7">CLA-AA-H246</strain>
    </source>
</reference>
<keyword evidence="4" id="KW-0288">FMN</keyword>
<evidence type="ECO:0000256" key="1">
    <source>
        <dbReference type="ARBA" id="ARBA00003535"/>
    </source>
</evidence>
<comment type="function">
    <text evidence="1">Nitronate monooxygenase that uses molecular oxygen to catalyze the oxidative denitrification of alkyl nitronates. Acts on propionate 3-nitronate (P3N), the presumed physiological substrate. Probably functions in the detoxification of P3N, a metabolic poison produced by plants and fungi as a defense mechanism.</text>
</comment>
<organism evidence="6 7">
    <name type="scientific">Hominisplanchenecus faecis</name>
    <dbReference type="NCBI Taxonomy" id="2885351"/>
    <lineage>
        <taxon>Bacteria</taxon>
        <taxon>Bacillati</taxon>
        <taxon>Bacillota</taxon>
        <taxon>Clostridia</taxon>
        <taxon>Lachnospirales</taxon>
        <taxon>Lachnospiraceae</taxon>
        <taxon>Hominisplanchenecus</taxon>
    </lineage>
</organism>
<evidence type="ECO:0000256" key="3">
    <source>
        <dbReference type="ARBA" id="ARBA00022630"/>
    </source>
</evidence>
<keyword evidence="3" id="KW-0285">Flavoprotein</keyword>
<dbReference type="InterPro" id="IPR017569">
    <property type="entry name" value="Enoyl_ACP_red-II_put"/>
</dbReference>
<name>A0ABS8EVH3_9FIRM</name>
<dbReference type="CDD" id="cd04730">
    <property type="entry name" value="NPD_like"/>
    <property type="match status" value="1"/>
</dbReference>
<dbReference type="RefSeq" id="WP_173895801.1">
    <property type="nucleotide sequence ID" value="NZ_JAJEQE010000022.1"/>
</dbReference>
<dbReference type="PANTHER" id="PTHR32332">
    <property type="entry name" value="2-NITROPROPANE DIOXYGENASE"/>
    <property type="match status" value="1"/>
</dbReference>
<accession>A0ABS8EVH3</accession>